<keyword evidence="3" id="KW-0968">Cytoplasmic vesicle</keyword>
<protein>
    <recommendedName>
        <fullName evidence="4">MORN repeat-containing protein 3</fullName>
    </recommendedName>
</protein>
<comment type="subcellular location">
    <subcellularLocation>
        <location evidence="1">Cytoplasmic vesicle</location>
        <location evidence="1">Secretory vesicle</location>
        <location evidence="1">Acrosome</location>
    </subcellularLocation>
</comment>
<dbReference type="InterPro" id="IPR052472">
    <property type="entry name" value="MORN3"/>
</dbReference>
<sequence>MKGSDDIYRQGFGILSKKQKNGTFWLKYRGEWQKGKPYGIGWWYYENGDIYFGFWQEGYRHGYGKMWYQDGTLYVGYWKRNSKEGIGMLVQVNGNRYEGNWANDLKNGLGRFYHLGTGQLQEGCWVDDVCIKSKMIDVIREFVRFPTEYPIRPGEEGHGNLPPLGWVYCNQNKASPD</sequence>
<dbReference type="SMART" id="SM00698">
    <property type="entry name" value="MORN"/>
    <property type="match status" value="4"/>
</dbReference>
<dbReference type="AlphaFoldDB" id="A0A4C1TLF9"/>
<evidence type="ECO:0000313" key="7">
    <source>
        <dbReference type="Proteomes" id="UP000299102"/>
    </source>
</evidence>
<dbReference type="Proteomes" id="UP000299102">
    <property type="component" value="Unassembled WGS sequence"/>
</dbReference>
<dbReference type="SUPFAM" id="SSF82185">
    <property type="entry name" value="Histone H3 K4-specific methyltransferase SET7/9 N-terminal domain"/>
    <property type="match status" value="1"/>
</dbReference>
<dbReference type="InterPro" id="IPR003409">
    <property type="entry name" value="MORN"/>
</dbReference>
<keyword evidence="2" id="KW-0677">Repeat</keyword>
<organism evidence="6 7">
    <name type="scientific">Eumeta variegata</name>
    <name type="common">Bagworm moth</name>
    <name type="synonym">Eumeta japonica</name>
    <dbReference type="NCBI Taxonomy" id="151549"/>
    <lineage>
        <taxon>Eukaryota</taxon>
        <taxon>Metazoa</taxon>
        <taxon>Ecdysozoa</taxon>
        <taxon>Arthropoda</taxon>
        <taxon>Hexapoda</taxon>
        <taxon>Insecta</taxon>
        <taxon>Pterygota</taxon>
        <taxon>Neoptera</taxon>
        <taxon>Endopterygota</taxon>
        <taxon>Lepidoptera</taxon>
        <taxon>Glossata</taxon>
        <taxon>Ditrysia</taxon>
        <taxon>Tineoidea</taxon>
        <taxon>Psychidae</taxon>
        <taxon>Oiketicinae</taxon>
        <taxon>Eumeta</taxon>
    </lineage>
</organism>
<evidence type="ECO:0000313" key="6">
    <source>
        <dbReference type="EMBL" id="GBP14440.1"/>
    </source>
</evidence>
<comment type="function">
    <text evidence="5">Assembles a suppression complex (suppresome) by tethering SIRT1 and MDM2 to regulate composite modifications of p53/TP53. Confers both deacetylation-mediated functional inactivation, by SIRT1, and ubiquitination-dependent degradation, by MDM2, of p53/TP53, promoting a proliferative and cell survival behaviors. May play a role in the regulation of spermatogenesis.</text>
</comment>
<comment type="caution">
    <text evidence="6">The sequence shown here is derived from an EMBL/GenBank/DDBJ whole genome shotgun (WGS) entry which is preliminary data.</text>
</comment>
<keyword evidence="7" id="KW-1185">Reference proteome</keyword>
<dbReference type="GO" id="GO:0001669">
    <property type="term" value="C:acrosomal vesicle"/>
    <property type="evidence" value="ECO:0007669"/>
    <property type="project" value="UniProtKB-SubCell"/>
</dbReference>
<evidence type="ECO:0000256" key="1">
    <source>
        <dbReference type="ARBA" id="ARBA00004218"/>
    </source>
</evidence>
<evidence type="ECO:0000256" key="4">
    <source>
        <dbReference type="ARBA" id="ARBA00039854"/>
    </source>
</evidence>
<name>A0A4C1TLF9_EUMVA</name>
<dbReference type="PANTHER" id="PTHR46511:SF1">
    <property type="entry name" value="MORN REPEAT-CONTAINING PROTEIN 3"/>
    <property type="match status" value="1"/>
</dbReference>
<dbReference type="PANTHER" id="PTHR46511">
    <property type="entry name" value="MORN REPEAT-CONTAINING PROTEIN 3"/>
    <property type="match status" value="1"/>
</dbReference>
<evidence type="ECO:0000256" key="3">
    <source>
        <dbReference type="ARBA" id="ARBA00023329"/>
    </source>
</evidence>
<dbReference type="Pfam" id="PF02493">
    <property type="entry name" value="MORN"/>
    <property type="match status" value="4"/>
</dbReference>
<dbReference type="Gene3D" id="2.20.110.10">
    <property type="entry name" value="Histone H3 K4-specific methyltransferase SET7/9 N-terminal domain"/>
    <property type="match status" value="2"/>
</dbReference>
<dbReference type="STRING" id="151549.A0A4C1TLF9"/>
<evidence type="ECO:0000256" key="2">
    <source>
        <dbReference type="ARBA" id="ARBA00022737"/>
    </source>
</evidence>
<gene>
    <name evidence="6" type="primary">MORN3</name>
    <name evidence="6" type="ORF">EVAR_7726_1</name>
</gene>
<dbReference type="EMBL" id="BGZK01000064">
    <property type="protein sequence ID" value="GBP14440.1"/>
    <property type="molecule type" value="Genomic_DNA"/>
</dbReference>
<proteinExistence type="predicted"/>
<evidence type="ECO:0000256" key="5">
    <source>
        <dbReference type="ARBA" id="ARBA00045851"/>
    </source>
</evidence>
<reference evidence="6 7" key="1">
    <citation type="journal article" date="2019" name="Commun. Biol.">
        <title>The bagworm genome reveals a unique fibroin gene that provides high tensile strength.</title>
        <authorList>
            <person name="Kono N."/>
            <person name="Nakamura H."/>
            <person name="Ohtoshi R."/>
            <person name="Tomita M."/>
            <person name="Numata K."/>
            <person name="Arakawa K."/>
        </authorList>
    </citation>
    <scope>NUCLEOTIDE SEQUENCE [LARGE SCALE GENOMIC DNA]</scope>
</reference>
<accession>A0A4C1TLF9</accession>
<dbReference type="OrthoDB" id="270720at2759"/>